<reference evidence="4 5" key="1">
    <citation type="journal article" date="2008" name="Int. J. Syst. Evol. Microbiol.">
        <title>Description of Roseateles aquatilis sp. nov. and Roseateles terrae sp. nov., in the class Betaproteobacteria, and emended description of the genus Roseateles.</title>
        <authorList>
            <person name="Gomila M."/>
            <person name="Bowien B."/>
            <person name="Falsen E."/>
            <person name="Moore E.R."/>
            <person name="Lalucat J."/>
        </authorList>
    </citation>
    <scope>NUCLEOTIDE SEQUENCE [LARGE SCALE GENOMIC DNA]</scope>
    <source>
        <strain evidence="4 5">CCUG 48205</strain>
    </source>
</reference>
<gene>
    <name evidence="4" type="ORF">CDN99_12635</name>
</gene>
<dbReference type="InterPro" id="IPR013766">
    <property type="entry name" value="Thioredoxin_domain"/>
</dbReference>
<dbReference type="Pfam" id="PF13728">
    <property type="entry name" value="TraF"/>
    <property type="match status" value="1"/>
</dbReference>
<dbReference type="PROSITE" id="PS51352">
    <property type="entry name" value="THIOREDOXIN_2"/>
    <property type="match status" value="1"/>
</dbReference>
<dbReference type="InterPro" id="IPR014111">
    <property type="entry name" value="T4SS_TraF-like"/>
</dbReference>
<dbReference type="AlphaFoldDB" id="A0A246JEJ3"/>
<dbReference type="EMBL" id="NIOF01000004">
    <property type="protein sequence ID" value="OWQ90991.1"/>
    <property type="molecule type" value="Genomic_DNA"/>
</dbReference>
<dbReference type="NCBIfam" id="TIGR02740">
    <property type="entry name" value="TraF-like"/>
    <property type="match status" value="1"/>
</dbReference>
<feature type="compositionally biased region" description="Basic and acidic residues" evidence="1">
    <location>
        <begin position="60"/>
        <end position="71"/>
    </location>
</feature>
<feature type="chain" id="PRO_5013077568" evidence="2">
    <location>
        <begin position="20"/>
        <end position="281"/>
    </location>
</feature>
<keyword evidence="5" id="KW-1185">Reference proteome</keyword>
<dbReference type="Proteomes" id="UP000197468">
    <property type="component" value="Unassembled WGS sequence"/>
</dbReference>
<protein>
    <submittedName>
        <fullName evidence="4">Conjugal transfer protein TraF</fullName>
    </submittedName>
</protein>
<sequence length="281" mass="31229">MRAVLVSVLTALAALSALAQSGEPQPPAPRPLFWDDFRRGWHFYEEPEPEAPPAKAAPRATERPEPKDRRAPELIEFEQLQKRLEAYRNIAIIRPSEDNVRRYMELEAKVVRQASYFADVAQRVAWATPNLDMTLEGRPVNGRAIEVFDREQTQGRNQSVAALAATHVLFFFFRSDCPYCHAFAPTLEAFQARHGIQIVPISVDGGGLPNFPQYRRDNGISKTLQVTQVPAVFLAEPFSGKITPIGFGVLSEAQLLERIATVTAPGADALVPSATRRVSLQ</sequence>
<keyword evidence="2" id="KW-0732">Signal</keyword>
<dbReference type="OrthoDB" id="5559625at2"/>
<feature type="domain" description="Thioredoxin" evidence="3">
    <location>
        <begin position="122"/>
        <end position="264"/>
    </location>
</feature>
<evidence type="ECO:0000313" key="4">
    <source>
        <dbReference type="EMBL" id="OWQ90991.1"/>
    </source>
</evidence>
<organism evidence="4 5">
    <name type="scientific">Roseateles aquatilis</name>
    <dbReference type="NCBI Taxonomy" id="431061"/>
    <lineage>
        <taxon>Bacteria</taxon>
        <taxon>Pseudomonadati</taxon>
        <taxon>Pseudomonadota</taxon>
        <taxon>Betaproteobacteria</taxon>
        <taxon>Burkholderiales</taxon>
        <taxon>Sphaerotilaceae</taxon>
        <taxon>Roseateles</taxon>
    </lineage>
</organism>
<name>A0A246JEJ3_9BURK</name>
<dbReference type="SUPFAM" id="SSF52833">
    <property type="entry name" value="Thioredoxin-like"/>
    <property type="match status" value="1"/>
</dbReference>
<dbReference type="RefSeq" id="WP_088385197.1">
    <property type="nucleotide sequence ID" value="NZ_NIOF01000004.1"/>
</dbReference>
<feature type="signal peptide" evidence="2">
    <location>
        <begin position="1"/>
        <end position="19"/>
    </location>
</feature>
<dbReference type="InterPro" id="IPR036249">
    <property type="entry name" value="Thioredoxin-like_sf"/>
</dbReference>
<evidence type="ECO:0000256" key="1">
    <source>
        <dbReference type="SAM" id="MobiDB-lite"/>
    </source>
</evidence>
<proteinExistence type="predicted"/>
<evidence type="ECO:0000259" key="3">
    <source>
        <dbReference type="PROSITE" id="PS51352"/>
    </source>
</evidence>
<evidence type="ECO:0000256" key="2">
    <source>
        <dbReference type="SAM" id="SignalP"/>
    </source>
</evidence>
<dbReference type="InterPro" id="IPR039555">
    <property type="entry name" value="TraF/TrbB"/>
</dbReference>
<dbReference type="Gene3D" id="3.40.30.10">
    <property type="entry name" value="Glutaredoxin"/>
    <property type="match status" value="1"/>
</dbReference>
<evidence type="ECO:0000313" key="5">
    <source>
        <dbReference type="Proteomes" id="UP000197468"/>
    </source>
</evidence>
<feature type="region of interest" description="Disordered" evidence="1">
    <location>
        <begin position="45"/>
        <end position="71"/>
    </location>
</feature>
<comment type="caution">
    <text evidence="4">The sequence shown here is derived from an EMBL/GenBank/DDBJ whole genome shotgun (WGS) entry which is preliminary data.</text>
</comment>
<accession>A0A246JEJ3</accession>